<dbReference type="EMBL" id="KQ417497">
    <property type="protein sequence ID" value="KOF91676.1"/>
    <property type="molecule type" value="Genomic_DNA"/>
</dbReference>
<reference evidence="1" key="1">
    <citation type="submission" date="2015-07" db="EMBL/GenBank/DDBJ databases">
        <title>MeaNS - Measles Nucleotide Surveillance Program.</title>
        <authorList>
            <person name="Tran T."/>
            <person name="Druce J."/>
        </authorList>
    </citation>
    <scope>NUCLEOTIDE SEQUENCE</scope>
    <source>
        <strain evidence="1">UCB-OBI-ISO-001</strain>
        <tissue evidence="1">Gonad</tissue>
    </source>
</reference>
<gene>
    <name evidence="1" type="ORF">OCBIM_22008347mg</name>
</gene>
<proteinExistence type="predicted"/>
<name>A0A0L8HR23_OCTBM</name>
<dbReference type="AlphaFoldDB" id="A0A0L8HR23"/>
<protein>
    <submittedName>
        <fullName evidence="1">Uncharacterized protein</fullName>
    </submittedName>
</protein>
<accession>A0A0L8HR23</accession>
<organism evidence="1">
    <name type="scientific">Octopus bimaculoides</name>
    <name type="common">California two-spotted octopus</name>
    <dbReference type="NCBI Taxonomy" id="37653"/>
    <lineage>
        <taxon>Eukaryota</taxon>
        <taxon>Metazoa</taxon>
        <taxon>Spiralia</taxon>
        <taxon>Lophotrochozoa</taxon>
        <taxon>Mollusca</taxon>
        <taxon>Cephalopoda</taxon>
        <taxon>Coleoidea</taxon>
        <taxon>Octopodiformes</taxon>
        <taxon>Octopoda</taxon>
        <taxon>Incirrata</taxon>
        <taxon>Octopodidae</taxon>
        <taxon>Octopus</taxon>
    </lineage>
</organism>
<sequence length="51" mass="5999">MRIAFKEYHNENLSVISRNEIVDENPDEKTEHLGGVAKSMWLIFRKSFCSQ</sequence>
<evidence type="ECO:0000313" key="1">
    <source>
        <dbReference type="EMBL" id="KOF91676.1"/>
    </source>
</evidence>